<evidence type="ECO:0000256" key="1">
    <source>
        <dbReference type="ARBA" id="ARBA00004123"/>
    </source>
</evidence>
<accession>A0A2W1D3P8</accession>
<dbReference type="InterPro" id="IPR012337">
    <property type="entry name" value="RNaseH-like_sf"/>
</dbReference>
<evidence type="ECO:0000259" key="6">
    <source>
        <dbReference type="Pfam" id="PF05699"/>
    </source>
</evidence>
<dbReference type="InterPro" id="IPR008906">
    <property type="entry name" value="HATC_C_dom"/>
</dbReference>
<dbReference type="GeneID" id="90955095"/>
<feature type="domain" description="HAT C-terminal dimerisation" evidence="6">
    <location>
        <begin position="336"/>
        <end position="405"/>
    </location>
</feature>
<dbReference type="GO" id="GO:0005634">
    <property type="term" value="C:nucleus"/>
    <property type="evidence" value="ECO:0007669"/>
    <property type="project" value="UniProtKB-SubCell"/>
</dbReference>
<proteinExistence type="predicted"/>
<comment type="subcellular location">
    <subcellularLocation>
        <location evidence="1">Nucleus</location>
    </subcellularLocation>
</comment>
<evidence type="ECO:0000256" key="2">
    <source>
        <dbReference type="ARBA" id="ARBA00022723"/>
    </source>
</evidence>
<comment type="caution">
    <text evidence="7">The sequence shown here is derived from an EMBL/GenBank/DDBJ whole genome shotgun (WGS) entry which is preliminary data.</text>
</comment>
<dbReference type="PANTHER" id="PTHR46481:SF10">
    <property type="entry name" value="ZINC FINGER BED DOMAIN-CONTAINING PROTEIN 39"/>
    <property type="match status" value="1"/>
</dbReference>
<dbReference type="InterPro" id="IPR052035">
    <property type="entry name" value="ZnF_BED_domain_contain"/>
</dbReference>
<dbReference type="Pfam" id="PF05699">
    <property type="entry name" value="Dimer_Tnp_hAT"/>
    <property type="match status" value="1"/>
</dbReference>
<dbReference type="KEGG" id="ptrr:90955095"/>
<evidence type="ECO:0000256" key="5">
    <source>
        <dbReference type="ARBA" id="ARBA00023242"/>
    </source>
</evidence>
<organism evidence="7 8">
    <name type="scientific">Pyrenophora tritici-repentis</name>
    <dbReference type="NCBI Taxonomy" id="45151"/>
    <lineage>
        <taxon>Eukaryota</taxon>
        <taxon>Fungi</taxon>
        <taxon>Dikarya</taxon>
        <taxon>Ascomycota</taxon>
        <taxon>Pezizomycotina</taxon>
        <taxon>Dothideomycetes</taxon>
        <taxon>Pleosporomycetidae</taxon>
        <taxon>Pleosporales</taxon>
        <taxon>Pleosporineae</taxon>
        <taxon>Pleosporaceae</taxon>
        <taxon>Pyrenophora</taxon>
    </lineage>
</organism>
<dbReference type="GO" id="GO:0008270">
    <property type="term" value="F:zinc ion binding"/>
    <property type="evidence" value="ECO:0007669"/>
    <property type="project" value="UniProtKB-KW"/>
</dbReference>
<keyword evidence="5" id="KW-0539">Nucleus</keyword>
<name>A0A2W1D3P8_9PLEO</name>
<sequence length="446" mass="50725">MLLWGKDNKAYDNALSAELVNEDKFMEEWRHEGTLGVLLQIIAYIKTPQQVELFNRCQLEAHRDLHPDAIDDDCKLREVVKPVVTRWNSFYSAFERAISLQAAINLYAAHHITHLQDSDAIAQARGNKLADAPNWMRSNGLTAADWGVVTEYLAALKPLKAATKRSEGRGASGAYGAIAEVIPVFEYLLKEYEDRVATYEAVDYKAHNEAPEDHLEINLRAARTKLCEYYSKLDDSPAYYAATILHPRYKKLCDVLWADKPAWLYSNNQAFLQLWAQYNTPRATPTTTIPTAAHRSNEIDDVINSYINPEHLPTTNSEMDEYQRWKQGEPIAADGSHDANNPVEYWVALRDQYPNLSRLAIDVLSIPASSCDCERMFSELGDLLEPRRRKLGPQLLAAMLCIRRWQRAGFGDDDFCRGKLSDEYIDTYTNYLIGKLVAKDNKNTPS</sequence>
<evidence type="ECO:0000313" key="7">
    <source>
        <dbReference type="EMBL" id="KAF7565983.1"/>
    </source>
</evidence>
<dbReference type="RefSeq" id="XP_065959606.1">
    <property type="nucleotide sequence ID" value="XM_066105042.1"/>
</dbReference>
<protein>
    <recommendedName>
        <fullName evidence="6">HAT C-terminal dimerisation domain-containing protein</fullName>
    </recommendedName>
</protein>
<dbReference type="SUPFAM" id="SSF53098">
    <property type="entry name" value="Ribonuclease H-like"/>
    <property type="match status" value="1"/>
</dbReference>
<evidence type="ECO:0000313" key="8">
    <source>
        <dbReference type="Proteomes" id="UP000245464"/>
    </source>
</evidence>
<evidence type="ECO:0000256" key="4">
    <source>
        <dbReference type="ARBA" id="ARBA00022833"/>
    </source>
</evidence>
<keyword evidence="4" id="KW-0862">Zinc</keyword>
<dbReference type="PANTHER" id="PTHR46481">
    <property type="entry name" value="ZINC FINGER BED DOMAIN-CONTAINING PROTEIN 4"/>
    <property type="match status" value="1"/>
</dbReference>
<dbReference type="EMBL" id="NQIK02000010">
    <property type="protein sequence ID" value="KAF7565983.1"/>
    <property type="molecule type" value="Genomic_DNA"/>
</dbReference>
<dbReference type="OrthoDB" id="3944237at2759"/>
<dbReference type="GO" id="GO:0046983">
    <property type="term" value="F:protein dimerization activity"/>
    <property type="evidence" value="ECO:0007669"/>
    <property type="project" value="InterPro"/>
</dbReference>
<dbReference type="AlphaFoldDB" id="A0A2W1D3P8"/>
<keyword evidence="3" id="KW-0863">Zinc-finger</keyword>
<reference evidence="7" key="1">
    <citation type="journal article" date="2018" name="BMC Genomics">
        <title>Comparative genomics of the wheat fungal pathogen Pyrenophora tritici-repentis reveals chromosomal variations and genome plasticity.</title>
        <authorList>
            <person name="Moolhuijzen P."/>
            <person name="See P.T."/>
            <person name="Hane J.K."/>
            <person name="Shi G."/>
            <person name="Liu Z."/>
            <person name="Oliver R.P."/>
            <person name="Moffat C.S."/>
        </authorList>
    </citation>
    <scope>NUCLEOTIDE SEQUENCE [LARGE SCALE GENOMIC DNA]</scope>
    <source>
        <strain evidence="7">M4</strain>
    </source>
</reference>
<evidence type="ECO:0000256" key="3">
    <source>
        <dbReference type="ARBA" id="ARBA00022771"/>
    </source>
</evidence>
<keyword evidence="2" id="KW-0479">Metal-binding</keyword>
<dbReference type="Proteomes" id="UP000245464">
    <property type="component" value="Chromosome 10"/>
</dbReference>
<gene>
    <name evidence="7" type="ORF">PtrM4_054170</name>
</gene>